<dbReference type="GO" id="GO:0009306">
    <property type="term" value="P:protein secretion"/>
    <property type="evidence" value="ECO:0007669"/>
    <property type="project" value="UniProtKB-UniRule"/>
</dbReference>
<keyword evidence="5 9" id="KW-0653">Protein transport</keyword>
<evidence type="ECO:0000256" key="8">
    <source>
        <dbReference type="ARBA" id="ARBA00023136"/>
    </source>
</evidence>
<evidence type="ECO:0000256" key="3">
    <source>
        <dbReference type="ARBA" id="ARBA00022475"/>
    </source>
</evidence>
<evidence type="ECO:0000256" key="5">
    <source>
        <dbReference type="ARBA" id="ARBA00022927"/>
    </source>
</evidence>
<dbReference type="PROSITE" id="PS01067">
    <property type="entry name" value="SECE_SEC61G"/>
    <property type="match status" value="1"/>
</dbReference>
<dbReference type="AlphaFoldDB" id="A0A5K7YIL8"/>
<keyword evidence="8 9" id="KW-0472">Membrane</keyword>
<comment type="similarity">
    <text evidence="9">Belongs to the SecE/SEC61-gamma family.</text>
</comment>
<keyword evidence="7 9" id="KW-0811">Translocation</keyword>
<feature type="compositionally biased region" description="Basic and acidic residues" evidence="10">
    <location>
        <begin position="8"/>
        <end position="26"/>
    </location>
</feature>
<dbReference type="GO" id="GO:0005886">
    <property type="term" value="C:plasma membrane"/>
    <property type="evidence" value="ECO:0007669"/>
    <property type="project" value="UniProtKB-SubCell"/>
</dbReference>
<dbReference type="InterPro" id="IPR001901">
    <property type="entry name" value="Translocase_SecE/Sec61-g"/>
</dbReference>
<reference evidence="11 12" key="1">
    <citation type="submission" date="2019-11" db="EMBL/GenBank/DDBJ databases">
        <title>Comparative genomics of hydrocarbon-degrading Desulfosarcina strains.</title>
        <authorList>
            <person name="Watanabe M."/>
            <person name="Kojima H."/>
            <person name="Fukui M."/>
        </authorList>
    </citation>
    <scope>NUCLEOTIDE SEQUENCE [LARGE SCALE GENOMIC DNA]</scope>
    <source>
        <strain evidence="11 12">PL12</strain>
    </source>
</reference>
<evidence type="ECO:0000313" key="12">
    <source>
        <dbReference type="Proteomes" id="UP000427906"/>
    </source>
</evidence>
<keyword evidence="6 9" id="KW-1133">Transmembrane helix</keyword>
<dbReference type="Pfam" id="PF00584">
    <property type="entry name" value="SecE"/>
    <property type="match status" value="1"/>
</dbReference>
<dbReference type="InterPro" id="IPR038379">
    <property type="entry name" value="SecE_sf"/>
</dbReference>
<organism evidence="11 12">
    <name type="scientific">Desulfosarcina alkanivorans</name>
    <dbReference type="NCBI Taxonomy" id="571177"/>
    <lineage>
        <taxon>Bacteria</taxon>
        <taxon>Pseudomonadati</taxon>
        <taxon>Thermodesulfobacteriota</taxon>
        <taxon>Desulfobacteria</taxon>
        <taxon>Desulfobacterales</taxon>
        <taxon>Desulfosarcinaceae</taxon>
        <taxon>Desulfosarcina</taxon>
    </lineage>
</organism>
<dbReference type="NCBIfam" id="TIGR00964">
    <property type="entry name" value="secE_bact"/>
    <property type="match status" value="1"/>
</dbReference>
<gene>
    <name evidence="9" type="primary">secE</name>
    <name evidence="11" type="ORF">DSCA_21550</name>
</gene>
<evidence type="ECO:0000256" key="10">
    <source>
        <dbReference type="SAM" id="MobiDB-lite"/>
    </source>
</evidence>
<name>A0A5K7YIL8_9BACT</name>
<evidence type="ECO:0000256" key="7">
    <source>
        <dbReference type="ARBA" id="ARBA00023010"/>
    </source>
</evidence>
<dbReference type="Gene3D" id="1.20.5.1030">
    <property type="entry name" value="Preprotein translocase secy subunit"/>
    <property type="match status" value="1"/>
</dbReference>
<dbReference type="HAMAP" id="MF_00422">
    <property type="entry name" value="SecE"/>
    <property type="match status" value="1"/>
</dbReference>
<dbReference type="GO" id="GO:0008320">
    <property type="term" value="F:protein transmembrane transporter activity"/>
    <property type="evidence" value="ECO:0007669"/>
    <property type="project" value="UniProtKB-UniRule"/>
</dbReference>
<dbReference type="GO" id="GO:0065002">
    <property type="term" value="P:intracellular protein transmembrane transport"/>
    <property type="evidence" value="ECO:0007669"/>
    <property type="project" value="UniProtKB-UniRule"/>
</dbReference>
<keyword evidence="2 9" id="KW-0813">Transport</keyword>
<evidence type="ECO:0000313" key="11">
    <source>
        <dbReference type="EMBL" id="BBO68225.1"/>
    </source>
</evidence>
<keyword evidence="4 9" id="KW-0812">Transmembrane</keyword>
<evidence type="ECO:0000256" key="1">
    <source>
        <dbReference type="ARBA" id="ARBA00004370"/>
    </source>
</evidence>
<dbReference type="PANTHER" id="PTHR33910">
    <property type="entry name" value="PROTEIN TRANSLOCASE SUBUNIT SECE"/>
    <property type="match status" value="1"/>
</dbReference>
<accession>A0A5K7YIL8</accession>
<evidence type="ECO:0000256" key="9">
    <source>
        <dbReference type="HAMAP-Rule" id="MF_00422"/>
    </source>
</evidence>
<dbReference type="InterPro" id="IPR005807">
    <property type="entry name" value="SecE_bac"/>
</dbReference>
<dbReference type="EMBL" id="AP021874">
    <property type="protein sequence ID" value="BBO68225.1"/>
    <property type="molecule type" value="Genomic_DNA"/>
</dbReference>
<protein>
    <recommendedName>
        <fullName evidence="9">Protein translocase subunit SecE</fullName>
    </recommendedName>
</protein>
<evidence type="ECO:0000256" key="2">
    <source>
        <dbReference type="ARBA" id="ARBA00022448"/>
    </source>
</evidence>
<feature type="region of interest" description="Disordered" evidence="10">
    <location>
        <begin position="1"/>
        <end position="39"/>
    </location>
</feature>
<keyword evidence="12" id="KW-1185">Reference proteome</keyword>
<proteinExistence type="inferred from homology"/>
<evidence type="ECO:0000256" key="4">
    <source>
        <dbReference type="ARBA" id="ARBA00022692"/>
    </source>
</evidence>
<dbReference type="GO" id="GO:0043952">
    <property type="term" value="P:protein transport by the Sec complex"/>
    <property type="evidence" value="ECO:0007669"/>
    <property type="project" value="UniProtKB-UniRule"/>
</dbReference>
<feature type="transmembrane region" description="Helical" evidence="9">
    <location>
        <begin position="90"/>
        <end position="114"/>
    </location>
</feature>
<dbReference type="KEGG" id="dalk:DSCA_21550"/>
<comment type="function">
    <text evidence="9">Essential subunit of the Sec protein translocation channel SecYEG. Clamps together the 2 halves of SecY. May contact the channel plug during translocation.</text>
</comment>
<comment type="subcellular location">
    <subcellularLocation>
        <location evidence="9">Cell membrane</location>
        <topology evidence="9">Single-pass membrane protein</topology>
    </subcellularLocation>
    <subcellularLocation>
        <location evidence="1">Membrane</location>
    </subcellularLocation>
</comment>
<keyword evidence="3 9" id="KW-1003">Cell membrane</keyword>
<dbReference type="Proteomes" id="UP000427906">
    <property type="component" value="Chromosome"/>
</dbReference>
<evidence type="ECO:0000256" key="6">
    <source>
        <dbReference type="ARBA" id="ARBA00022989"/>
    </source>
</evidence>
<dbReference type="GO" id="GO:0006605">
    <property type="term" value="P:protein targeting"/>
    <property type="evidence" value="ECO:0007669"/>
    <property type="project" value="UniProtKB-UniRule"/>
</dbReference>
<dbReference type="PANTHER" id="PTHR33910:SF1">
    <property type="entry name" value="PROTEIN TRANSLOCASE SUBUNIT SECE"/>
    <property type="match status" value="1"/>
</dbReference>
<comment type="subunit">
    <text evidence="9">Component of the Sec protein translocase complex. Heterotrimer consisting of SecY, SecE and SecG subunits. The heterotrimers can form oligomers, although 1 heterotrimer is thought to be able to translocate proteins. Interacts with the ribosome. Interacts with SecDF, and other proteins may be involved. Interacts with SecA.</text>
</comment>
<sequence>MMGRLLRKKDPSKKAKKAIPVDEAGRNSDSPAEMGKPLPAVKKTYTPVSKAAAVKEKTFIDKGIQFLREVKVELKKVTWPSRKQTMGSTVVVLVIVTIISLFLGLVDAGLSGLIRAVLQ</sequence>